<dbReference type="GO" id="GO:0034314">
    <property type="term" value="P:Arp2/3 complex-mediated actin nucleation"/>
    <property type="evidence" value="ECO:0007669"/>
    <property type="project" value="InterPro"/>
</dbReference>
<dbReference type="GeneID" id="34683450"/>
<reference evidence="8 9" key="1">
    <citation type="submission" date="2014-12" db="EMBL/GenBank/DDBJ databases">
        <authorList>
            <person name="Neuveglise Cecile"/>
        </authorList>
    </citation>
    <scope>NUCLEOTIDE SEQUENCE [LARGE SCALE GENOMIC DNA]</scope>
    <source>
        <strain evidence="8 9">CBS 12615</strain>
    </source>
</reference>
<protein>
    <recommendedName>
        <fullName evidence="5 7">Actin-related protein 2/3 complex subunit 5</fullName>
    </recommendedName>
</protein>
<evidence type="ECO:0000256" key="6">
    <source>
        <dbReference type="ARBA" id="ARBA00060329"/>
    </source>
</evidence>
<dbReference type="OrthoDB" id="195498at2759"/>
<dbReference type="PIRSF" id="PIRSF039096">
    <property type="entry name" value="p16-ARC"/>
    <property type="match status" value="1"/>
</dbReference>
<dbReference type="HOGENOM" id="CLU_101888_2_0_1"/>
<evidence type="ECO:0000256" key="1">
    <source>
        <dbReference type="ARBA" id="ARBA00004245"/>
    </source>
</evidence>
<sequence>MEDWRRIDIDAFDPDSGRLVPEDLAPPNLKSVNAGEIESKISQLRSAATSGDFATALQLVTNEPPYSADEVTKSRYFEAVLSALTQVRQAEIANLVKQLSPAQTDVLIKYLYKGMSVPEGQKQGGILLSWFEKVTQNTGVAPVVRYLSDRRTV</sequence>
<dbReference type="STRING" id="1245769.A0A0C7MK01"/>
<proteinExistence type="inferred from homology"/>
<keyword evidence="9" id="KW-1185">Reference proteome</keyword>
<comment type="subcellular location">
    <subcellularLocation>
        <location evidence="1">Cytoplasm</location>
        <location evidence="1">Cytoskeleton</location>
    </subcellularLocation>
</comment>
<dbReference type="Proteomes" id="UP000054304">
    <property type="component" value="Unassembled WGS sequence"/>
</dbReference>
<accession>A0A0C7MK01</accession>
<organism evidence="8 9">
    <name type="scientific">Lachancea lanzarotensis</name>
    <dbReference type="NCBI Taxonomy" id="1245769"/>
    <lineage>
        <taxon>Eukaryota</taxon>
        <taxon>Fungi</taxon>
        <taxon>Dikarya</taxon>
        <taxon>Ascomycota</taxon>
        <taxon>Saccharomycotina</taxon>
        <taxon>Saccharomycetes</taxon>
        <taxon>Saccharomycetales</taxon>
        <taxon>Saccharomycetaceae</taxon>
        <taxon>Lachancea</taxon>
    </lineage>
</organism>
<dbReference type="AlphaFoldDB" id="A0A0C7MK01"/>
<dbReference type="RefSeq" id="XP_022626323.1">
    <property type="nucleotide sequence ID" value="XM_022774203.1"/>
</dbReference>
<dbReference type="FunFam" id="1.25.40.190:FF:000003">
    <property type="entry name" value="Actin-related protein 2/3 complex subunit 5"/>
    <property type="match status" value="1"/>
</dbReference>
<dbReference type="Pfam" id="PF04699">
    <property type="entry name" value="P16-Arc"/>
    <property type="match status" value="1"/>
</dbReference>
<keyword evidence="4 7" id="KW-0206">Cytoskeleton</keyword>
<comment type="function">
    <text evidence="7">Functions as component of the Arp2/3 complex which is involved in regulation of actin polymerization and together with an activating nucleation-promoting factor (NPF) mediates the formation of branched actin networks. Arp2/3 complex plays a critical role in the control of cell morphogenesis via the modulation of cell polarity development.</text>
</comment>
<evidence type="ECO:0000313" key="8">
    <source>
        <dbReference type="EMBL" id="CEP60078.1"/>
    </source>
</evidence>
<dbReference type="GO" id="GO:0044396">
    <property type="term" value="P:actin cortical patch organization"/>
    <property type="evidence" value="ECO:0007669"/>
    <property type="project" value="EnsemblFungi"/>
</dbReference>
<dbReference type="EMBL" id="LN736360">
    <property type="protein sequence ID" value="CEP60078.1"/>
    <property type="molecule type" value="Genomic_DNA"/>
</dbReference>
<dbReference type="GO" id="GO:0000001">
    <property type="term" value="P:mitochondrion inheritance"/>
    <property type="evidence" value="ECO:0007669"/>
    <property type="project" value="EnsemblFungi"/>
</dbReference>
<evidence type="ECO:0000313" key="9">
    <source>
        <dbReference type="Proteomes" id="UP000054304"/>
    </source>
</evidence>
<dbReference type="Gene3D" id="1.25.40.190">
    <property type="entry name" value="Actin-related protein 2/3 complex subunit 5"/>
    <property type="match status" value="1"/>
</dbReference>
<evidence type="ECO:0000256" key="7">
    <source>
        <dbReference type="RuleBase" id="RU004301"/>
    </source>
</evidence>
<evidence type="ECO:0000256" key="3">
    <source>
        <dbReference type="ARBA" id="ARBA00022490"/>
    </source>
</evidence>
<dbReference type="GO" id="GO:0003729">
    <property type="term" value="F:mRNA binding"/>
    <property type="evidence" value="ECO:0007669"/>
    <property type="project" value="EnsemblFungi"/>
</dbReference>
<comment type="function">
    <text evidence="6">Functions as a component of the Arp2/3 complex which is involved in regulation of actin polymerization and together with an activating nucleation-promoting factor (NPF) mediates the formation of branched actin networks.</text>
</comment>
<keyword evidence="3" id="KW-0963">Cytoplasm</keyword>
<name>A0A0C7MK01_9SACH</name>
<evidence type="ECO:0000256" key="4">
    <source>
        <dbReference type="ARBA" id="ARBA00023212"/>
    </source>
</evidence>
<dbReference type="InterPro" id="IPR006789">
    <property type="entry name" value="ARPC5"/>
</dbReference>
<dbReference type="GO" id="GO:0030674">
    <property type="term" value="F:protein-macromolecule adaptor activity"/>
    <property type="evidence" value="ECO:0007669"/>
    <property type="project" value="EnsemblFungi"/>
</dbReference>
<dbReference type="InterPro" id="IPR036743">
    <property type="entry name" value="ARPC5_sf"/>
</dbReference>
<dbReference type="GO" id="GO:0030833">
    <property type="term" value="P:regulation of actin filament polymerization"/>
    <property type="evidence" value="ECO:0007669"/>
    <property type="project" value="InterPro"/>
</dbReference>
<dbReference type="PANTHER" id="PTHR12644">
    <property type="entry name" value="ARP2/3 COMPLEX 16 KD SUBUNIT P16-ARC"/>
    <property type="match status" value="1"/>
</dbReference>
<dbReference type="GO" id="GO:0005885">
    <property type="term" value="C:Arp2/3 protein complex"/>
    <property type="evidence" value="ECO:0007669"/>
    <property type="project" value="EnsemblFungi"/>
</dbReference>
<evidence type="ECO:0000256" key="2">
    <source>
        <dbReference type="ARBA" id="ARBA00006084"/>
    </source>
</evidence>
<dbReference type="SUPFAM" id="SSF69103">
    <property type="entry name" value="Arp2/3 complex 16 kDa subunit ARPC5"/>
    <property type="match status" value="1"/>
</dbReference>
<evidence type="ECO:0000256" key="5">
    <source>
        <dbReference type="ARBA" id="ARBA00040214"/>
    </source>
</evidence>
<comment type="similarity">
    <text evidence="2 7">Belongs to the ARPC5 family.</text>
</comment>
<gene>
    <name evidence="8" type="ORF">LALA0_S01e02542g</name>
</gene>